<dbReference type="InterPro" id="IPR043472">
    <property type="entry name" value="Macro_dom-like"/>
</dbReference>
<comment type="caution">
    <text evidence="6">The sequence shown here is derived from an EMBL/GenBank/DDBJ whole genome shotgun (WGS) entry which is preliminary data.</text>
</comment>
<dbReference type="GO" id="GO:0004725">
    <property type="term" value="F:protein tyrosine phosphatase activity"/>
    <property type="evidence" value="ECO:0007669"/>
    <property type="project" value="UniProtKB-EC"/>
</dbReference>
<dbReference type="SMART" id="SM00506">
    <property type="entry name" value="A1pp"/>
    <property type="match status" value="1"/>
</dbReference>
<evidence type="ECO:0000313" key="6">
    <source>
        <dbReference type="EMBL" id="KAL0487372.1"/>
    </source>
</evidence>
<dbReference type="Pfam" id="PF01661">
    <property type="entry name" value="Macro"/>
    <property type="match status" value="1"/>
</dbReference>
<dbReference type="PANTHER" id="PTHR10159:SF519">
    <property type="entry name" value="DUAL SPECIFICITY PROTEIN PHOSPHATASE MPK3"/>
    <property type="match status" value="1"/>
</dbReference>
<dbReference type="GO" id="GO:0043409">
    <property type="term" value="P:negative regulation of MAPK cascade"/>
    <property type="evidence" value="ECO:0007669"/>
    <property type="project" value="TreeGrafter"/>
</dbReference>
<name>A0AAW2ZFH7_9EUKA</name>
<evidence type="ECO:0000256" key="1">
    <source>
        <dbReference type="ARBA" id="ARBA00008601"/>
    </source>
</evidence>
<evidence type="ECO:0000313" key="7">
    <source>
        <dbReference type="Proteomes" id="UP001431209"/>
    </source>
</evidence>
<evidence type="ECO:0000256" key="3">
    <source>
        <dbReference type="ARBA" id="ARBA00022801"/>
    </source>
</evidence>
<dbReference type="InterPro" id="IPR002589">
    <property type="entry name" value="Macro_dom"/>
</dbReference>
<evidence type="ECO:0000256" key="2">
    <source>
        <dbReference type="ARBA" id="ARBA00013064"/>
    </source>
</evidence>
<feature type="domain" description="Tyrosine-protein phosphatase" evidence="5">
    <location>
        <begin position="435"/>
        <end position="574"/>
    </location>
</feature>
<reference evidence="6 7" key="1">
    <citation type="submission" date="2024-03" db="EMBL/GenBank/DDBJ databases">
        <title>The Acrasis kona genome and developmental transcriptomes reveal deep origins of eukaryotic multicellular pathways.</title>
        <authorList>
            <person name="Sheikh S."/>
            <person name="Fu C.-J."/>
            <person name="Brown M.W."/>
            <person name="Baldauf S.L."/>
        </authorList>
    </citation>
    <scope>NUCLEOTIDE SEQUENCE [LARGE SCALE GENOMIC DNA]</scope>
    <source>
        <strain evidence="6 7">ATCC MYA-3509</strain>
    </source>
</reference>
<dbReference type="GO" id="GO:0005737">
    <property type="term" value="C:cytoplasm"/>
    <property type="evidence" value="ECO:0007669"/>
    <property type="project" value="TreeGrafter"/>
</dbReference>
<dbReference type="AlphaFoldDB" id="A0AAW2ZFH7"/>
<dbReference type="CDD" id="cd14498">
    <property type="entry name" value="DSP"/>
    <property type="match status" value="1"/>
</dbReference>
<dbReference type="SUPFAM" id="SSF52949">
    <property type="entry name" value="Macro domain-like"/>
    <property type="match status" value="1"/>
</dbReference>
<keyword evidence="3" id="KW-0378">Hydrolase</keyword>
<dbReference type="EC" id="3.1.3.48" evidence="2"/>
<dbReference type="PANTHER" id="PTHR10159">
    <property type="entry name" value="DUAL SPECIFICITY PROTEIN PHOSPHATASE"/>
    <property type="match status" value="1"/>
</dbReference>
<evidence type="ECO:0000256" key="4">
    <source>
        <dbReference type="ARBA" id="ARBA00022912"/>
    </source>
</evidence>
<gene>
    <name evidence="6" type="ORF">AKO1_000803</name>
</gene>
<dbReference type="InterPro" id="IPR029021">
    <property type="entry name" value="Prot-tyrosine_phosphatase-like"/>
</dbReference>
<accession>A0AAW2ZFH7</accession>
<dbReference type="InterPro" id="IPR020422">
    <property type="entry name" value="TYR_PHOSPHATASE_DUAL_dom"/>
</dbReference>
<keyword evidence="4" id="KW-0904">Protein phosphatase</keyword>
<dbReference type="SMART" id="SM00195">
    <property type="entry name" value="DSPc"/>
    <property type="match status" value="1"/>
</dbReference>
<protein>
    <recommendedName>
        <fullName evidence="2">protein-tyrosine-phosphatase</fullName>
        <ecNumber evidence="2">3.1.3.48</ecNumber>
    </recommendedName>
</protein>
<dbReference type="PRINTS" id="PR01908">
    <property type="entry name" value="ADSPHPHTASE"/>
</dbReference>
<keyword evidence="7" id="KW-1185">Reference proteome</keyword>
<dbReference type="Gene3D" id="3.40.220.10">
    <property type="entry name" value="Leucine Aminopeptidase, subunit E, domain 1"/>
    <property type="match status" value="1"/>
</dbReference>
<sequence length="577" mass="65936">MSSKKIKINIDTASGGDQVQAPAIPLSDHLKASLYVTPTTPLTPGAYEYRDPKDFNLVLVDINFELCKQFKLHFGKFMRRNHHILQQQQAQSGQAFPKVQIKCLRFEDLNNFDCMVSAANSFGLMDGGIDASITHYFGDQVEMRVQQHILRYYDGEQPVGTSFIIPTHHQAHPYLAHTPTLRVPYSIQQTDYVYLAMKSMLRAVADHNERALMDPENYRFIETVACPGLGTSSGKMELEEAARQMSLAYENFYLCPRALDWGYANEIQRRVVWGGNPENGVNILKRKKEREQEIEPYTPITAPTFTEELQEDSKAVNISKMDFYNLVILNDFLIVDARSESDQTPGLNNAVRTSPESITSRQDLEHIKWPSVELAHTVLIYHGDVSQEKEGKHLNTVVDYFSTKRGVKTVYVLADRFESFTKDYSFLCQESNDTYPSHLLPNLFLGSQLVASNEKVLKQLGITHLLNCDREKKSNSDALPGFEYLQLNCDETDEREIRRIFSDGSDFINKSQKVLVYCNRGENKSPCVAIVYLMQTLMWTWDEAMAYVKRARQLIEPKEQLAAVAKQIEVDSFNTER</sequence>
<dbReference type="SUPFAM" id="SSF52799">
    <property type="entry name" value="(Phosphotyrosine protein) phosphatases II"/>
    <property type="match status" value="1"/>
</dbReference>
<comment type="similarity">
    <text evidence="1">Belongs to the protein-tyrosine phosphatase family. Non-receptor class dual specificity subfamily.</text>
</comment>
<dbReference type="Proteomes" id="UP001431209">
    <property type="component" value="Unassembled WGS sequence"/>
</dbReference>
<dbReference type="Pfam" id="PF00782">
    <property type="entry name" value="DSPc"/>
    <property type="match status" value="1"/>
</dbReference>
<dbReference type="PROSITE" id="PS50054">
    <property type="entry name" value="TYR_PHOSPHATASE_DUAL"/>
    <property type="match status" value="1"/>
</dbReference>
<proteinExistence type="inferred from homology"/>
<evidence type="ECO:0000259" key="5">
    <source>
        <dbReference type="PROSITE" id="PS50054"/>
    </source>
</evidence>
<dbReference type="EMBL" id="JAOPGA020001336">
    <property type="protein sequence ID" value="KAL0487372.1"/>
    <property type="molecule type" value="Genomic_DNA"/>
</dbReference>
<organism evidence="6 7">
    <name type="scientific">Acrasis kona</name>
    <dbReference type="NCBI Taxonomy" id="1008807"/>
    <lineage>
        <taxon>Eukaryota</taxon>
        <taxon>Discoba</taxon>
        <taxon>Heterolobosea</taxon>
        <taxon>Tetramitia</taxon>
        <taxon>Eutetramitia</taxon>
        <taxon>Acrasidae</taxon>
        <taxon>Acrasis</taxon>
    </lineage>
</organism>
<dbReference type="Gene3D" id="3.90.190.10">
    <property type="entry name" value="Protein tyrosine phosphatase superfamily"/>
    <property type="match status" value="1"/>
</dbReference>
<dbReference type="InterPro" id="IPR000340">
    <property type="entry name" value="Dual-sp_phosphatase_cat-dom"/>
</dbReference>